<proteinExistence type="predicted"/>
<protein>
    <submittedName>
        <fullName evidence="1">Uncharacterized protein</fullName>
    </submittedName>
</protein>
<reference evidence="1" key="1">
    <citation type="journal article" date="2015" name="Nature">
        <title>Complex archaea that bridge the gap between prokaryotes and eukaryotes.</title>
        <authorList>
            <person name="Spang A."/>
            <person name="Saw J.H."/>
            <person name="Jorgensen S.L."/>
            <person name="Zaremba-Niedzwiedzka K."/>
            <person name="Martijn J."/>
            <person name="Lind A.E."/>
            <person name="van Eijk R."/>
            <person name="Schleper C."/>
            <person name="Guy L."/>
            <person name="Ettema T.J."/>
        </authorList>
    </citation>
    <scope>NUCLEOTIDE SEQUENCE</scope>
</reference>
<gene>
    <name evidence="1" type="ORF">LCGC14_3153770</name>
</gene>
<comment type="caution">
    <text evidence="1">The sequence shown here is derived from an EMBL/GenBank/DDBJ whole genome shotgun (WGS) entry which is preliminary data.</text>
</comment>
<sequence length="101" mass="10661">MPTQAPLLAPRLEAPDYPADLPALVRRMARFLAALNGNDPDAPLPGGGDAPAWHYHIDAAAQGLEHLIAILGGGQLLADVVSRRRQTSAARVLRDLLDPAA</sequence>
<dbReference type="EMBL" id="LAZR01069507">
    <property type="protein sequence ID" value="KKK47579.1"/>
    <property type="molecule type" value="Genomic_DNA"/>
</dbReference>
<accession>A0A0F8Y016</accession>
<organism evidence="1">
    <name type="scientific">marine sediment metagenome</name>
    <dbReference type="NCBI Taxonomy" id="412755"/>
    <lineage>
        <taxon>unclassified sequences</taxon>
        <taxon>metagenomes</taxon>
        <taxon>ecological metagenomes</taxon>
    </lineage>
</organism>
<evidence type="ECO:0000313" key="1">
    <source>
        <dbReference type="EMBL" id="KKK47579.1"/>
    </source>
</evidence>
<name>A0A0F8Y016_9ZZZZ</name>
<dbReference type="AlphaFoldDB" id="A0A0F8Y016"/>